<name>A0A8J7DU45_9CYAN</name>
<organism evidence="3 4">
    <name type="scientific">Lusitaniella coriacea LEGE 07157</name>
    <dbReference type="NCBI Taxonomy" id="945747"/>
    <lineage>
        <taxon>Bacteria</taxon>
        <taxon>Bacillati</taxon>
        <taxon>Cyanobacteriota</taxon>
        <taxon>Cyanophyceae</taxon>
        <taxon>Spirulinales</taxon>
        <taxon>Lusitaniellaceae</taxon>
        <taxon>Lusitaniella</taxon>
    </lineage>
</organism>
<keyword evidence="4" id="KW-1185">Reference proteome</keyword>
<accession>A0A8J7DU45</accession>
<comment type="caution">
    <text evidence="3">The sequence shown here is derived from an EMBL/GenBank/DDBJ whole genome shotgun (WGS) entry which is preliminary data.</text>
</comment>
<dbReference type="Pfam" id="PF00535">
    <property type="entry name" value="Glycos_transf_2"/>
    <property type="match status" value="1"/>
</dbReference>
<dbReference type="Gene3D" id="3.90.550.10">
    <property type="entry name" value="Spore Coat Polysaccharide Biosynthesis Protein SpsA, Chain A"/>
    <property type="match status" value="1"/>
</dbReference>
<feature type="domain" description="Glycosyltransferase 2-like" evidence="2">
    <location>
        <begin position="21"/>
        <end position="158"/>
    </location>
</feature>
<evidence type="ECO:0000256" key="1">
    <source>
        <dbReference type="SAM" id="MobiDB-lite"/>
    </source>
</evidence>
<proteinExistence type="predicted"/>
<evidence type="ECO:0000313" key="3">
    <source>
        <dbReference type="EMBL" id="MBE9115011.1"/>
    </source>
</evidence>
<dbReference type="PANTHER" id="PTHR43179:SF7">
    <property type="entry name" value="RHAMNOSYLTRANSFERASE WBBL"/>
    <property type="match status" value="1"/>
</dbReference>
<feature type="region of interest" description="Disordered" evidence="1">
    <location>
        <begin position="331"/>
        <end position="352"/>
    </location>
</feature>
<evidence type="ECO:0000313" key="4">
    <source>
        <dbReference type="Proteomes" id="UP000654482"/>
    </source>
</evidence>
<gene>
    <name evidence="3" type="ORF">IQ249_03770</name>
</gene>
<dbReference type="InterPro" id="IPR001173">
    <property type="entry name" value="Glyco_trans_2-like"/>
</dbReference>
<dbReference type="SUPFAM" id="SSF53448">
    <property type="entry name" value="Nucleotide-diphospho-sugar transferases"/>
    <property type="match status" value="1"/>
</dbReference>
<dbReference type="InterPro" id="IPR029044">
    <property type="entry name" value="Nucleotide-diphossugar_trans"/>
</dbReference>
<dbReference type="RefSeq" id="WP_194028101.1">
    <property type="nucleotide sequence ID" value="NZ_JADEWZ010000004.1"/>
</dbReference>
<dbReference type="AlphaFoldDB" id="A0A8J7DU45"/>
<dbReference type="EMBL" id="JADEWZ010000004">
    <property type="protein sequence ID" value="MBE9115011.1"/>
    <property type="molecule type" value="Genomic_DNA"/>
</dbReference>
<protein>
    <submittedName>
        <fullName evidence="3">Glycosyltransferase family 2 protein</fullName>
    </submittedName>
</protein>
<reference evidence="3" key="1">
    <citation type="submission" date="2020-10" db="EMBL/GenBank/DDBJ databases">
        <authorList>
            <person name="Castelo-Branco R."/>
            <person name="Eusebio N."/>
            <person name="Adriana R."/>
            <person name="Vieira A."/>
            <person name="Brugerolle De Fraissinette N."/>
            <person name="Rezende De Castro R."/>
            <person name="Schneider M.P."/>
            <person name="Vasconcelos V."/>
            <person name="Leao P.N."/>
        </authorList>
    </citation>
    <scope>NUCLEOTIDE SEQUENCE</scope>
    <source>
        <strain evidence="3">LEGE 07157</strain>
    </source>
</reference>
<sequence length="352" mass="40688">MTKPLVTIVNAPRERFTLTSEALESIYANTEVPFNLVYVDGNSPPKVKQYLEEQSKEKGFKLIRKDYYLYPNVARNLGLREVDTPYVVFIDNDVLVTPGWLKSLIQCAEETGAAVVGPLTGIGPLKDNKIHYAGGEVHIVEQEKDSQVKRRVHEKMHFHNRPLAKTRDQIQRAQCELAEFHCMLVCTEIFEKTGMLDEKLLNTREHLDFCMLVAQAGGTVYCEPTSYVTYVPDLKYIWSDMHFYMLRWSNAWELSSLKHFSEKWDVGTKDAFFQERYKNLGWRREKGFVRPTAERIASGKNSVWVAKIIRRVDRWLNPILTDLYAQQETKRQKQNSSTTVSVSREPVAAQSK</sequence>
<dbReference type="PANTHER" id="PTHR43179">
    <property type="entry name" value="RHAMNOSYLTRANSFERASE WBBL"/>
    <property type="match status" value="1"/>
</dbReference>
<evidence type="ECO:0000259" key="2">
    <source>
        <dbReference type="Pfam" id="PF00535"/>
    </source>
</evidence>
<dbReference type="Proteomes" id="UP000654482">
    <property type="component" value="Unassembled WGS sequence"/>
</dbReference>